<dbReference type="VEuPathDB" id="FungiDB:VP01_433g4"/>
<organism evidence="2 3">
    <name type="scientific">Puccinia sorghi</name>
    <dbReference type="NCBI Taxonomy" id="27349"/>
    <lineage>
        <taxon>Eukaryota</taxon>
        <taxon>Fungi</taxon>
        <taxon>Dikarya</taxon>
        <taxon>Basidiomycota</taxon>
        <taxon>Pucciniomycotina</taxon>
        <taxon>Pucciniomycetes</taxon>
        <taxon>Pucciniales</taxon>
        <taxon>Pucciniaceae</taxon>
        <taxon>Puccinia</taxon>
    </lineage>
</organism>
<protein>
    <submittedName>
        <fullName evidence="2">Uncharacterized protein</fullName>
    </submittedName>
</protein>
<dbReference type="Proteomes" id="UP000037035">
    <property type="component" value="Unassembled WGS sequence"/>
</dbReference>
<keyword evidence="1" id="KW-0812">Transmembrane</keyword>
<name>A0A0L6URW5_9BASI</name>
<dbReference type="AlphaFoldDB" id="A0A0L6URW5"/>
<keyword evidence="3" id="KW-1185">Reference proteome</keyword>
<gene>
    <name evidence="2" type="ORF">VP01_433g4</name>
</gene>
<evidence type="ECO:0000313" key="3">
    <source>
        <dbReference type="Proteomes" id="UP000037035"/>
    </source>
</evidence>
<evidence type="ECO:0000313" key="2">
    <source>
        <dbReference type="EMBL" id="KNZ50580.1"/>
    </source>
</evidence>
<sequence length="330" mass="38258">MSYFWISGTGLERANPRGAVMRSEPDQSSDFSQPILVPSHLQHHPQGLLKLQSWEKINPSTTVKIILKRLNSSFATQKIMRYNPGPIFLLQSNGEPPHFWTKKTYTAKQGLFFGLTHLVLTPMCQQLQQQSFSVSRFALMLNFFTIFLWLLANQKYTFFIEFISESIEAEPGLIQFMTASQRDLISHPGRLQSTTYKITMSESICSLLKWTNPKNPVCIFMLSKRNKGHEESDKYHFQALHLDPRNINLWNCEKVLLVEIRNSPFYDTDLEDELITRNKPTGVLQLNSFTSPEVYSTVFSPVASFRDRCCYFLIGRIWFLFFLSELKSIN</sequence>
<evidence type="ECO:0000256" key="1">
    <source>
        <dbReference type="SAM" id="Phobius"/>
    </source>
</evidence>
<keyword evidence="1" id="KW-1133">Transmembrane helix</keyword>
<reference evidence="2 3" key="1">
    <citation type="submission" date="2015-08" db="EMBL/GenBank/DDBJ databases">
        <title>Next Generation Sequencing and Analysis of the Genome of Puccinia sorghi L Schw, the Causal Agent of Maize Common Rust.</title>
        <authorList>
            <person name="Rochi L."/>
            <person name="Burguener G."/>
            <person name="Darino M."/>
            <person name="Turjanski A."/>
            <person name="Kreff E."/>
            <person name="Dieguez M.J."/>
            <person name="Sacco F."/>
        </authorList>
    </citation>
    <scope>NUCLEOTIDE SEQUENCE [LARGE SCALE GENOMIC DNA]</scope>
    <source>
        <strain evidence="2 3">RO10H11247</strain>
    </source>
</reference>
<dbReference type="EMBL" id="LAVV01009435">
    <property type="protein sequence ID" value="KNZ50580.1"/>
    <property type="molecule type" value="Genomic_DNA"/>
</dbReference>
<accession>A0A0L6URW5</accession>
<feature type="transmembrane region" description="Helical" evidence="1">
    <location>
        <begin position="134"/>
        <end position="152"/>
    </location>
</feature>
<comment type="caution">
    <text evidence="2">The sequence shown here is derived from an EMBL/GenBank/DDBJ whole genome shotgun (WGS) entry which is preliminary data.</text>
</comment>
<keyword evidence="1" id="KW-0472">Membrane</keyword>
<proteinExistence type="predicted"/>